<evidence type="ECO:0000259" key="6">
    <source>
        <dbReference type="PROSITE" id="PS50878"/>
    </source>
</evidence>
<organism evidence="7 8">
    <name type="scientific">Hucho hucho</name>
    <name type="common">huchen</name>
    <dbReference type="NCBI Taxonomy" id="62062"/>
    <lineage>
        <taxon>Eukaryota</taxon>
        <taxon>Metazoa</taxon>
        <taxon>Chordata</taxon>
        <taxon>Craniata</taxon>
        <taxon>Vertebrata</taxon>
        <taxon>Euteleostomi</taxon>
        <taxon>Actinopterygii</taxon>
        <taxon>Neopterygii</taxon>
        <taxon>Teleostei</taxon>
        <taxon>Protacanthopterygii</taxon>
        <taxon>Salmoniformes</taxon>
        <taxon>Salmonidae</taxon>
        <taxon>Salmoninae</taxon>
        <taxon>Hucho</taxon>
    </lineage>
</organism>
<reference evidence="7" key="2">
    <citation type="submission" date="2025-08" db="UniProtKB">
        <authorList>
            <consortium name="Ensembl"/>
        </authorList>
    </citation>
    <scope>IDENTIFICATION</scope>
</reference>
<dbReference type="InterPro" id="IPR000477">
    <property type="entry name" value="RT_dom"/>
</dbReference>
<dbReference type="InterPro" id="IPR001878">
    <property type="entry name" value="Znf_CCHC"/>
</dbReference>
<dbReference type="InterPro" id="IPR043502">
    <property type="entry name" value="DNA/RNA_pol_sf"/>
</dbReference>
<dbReference type="Gene3D" id="3.30.70.270">
    <property type="match status" value="1"/>
</dbReference>
<name>A0A4W5MMJ5_9TELE</name>
<protein>
    <recommendedName>
        <fullName evidence="2">ribonuclease H</fullName>
        <ecNumber evidence="2">3.1.26.4</ecNumber>
    </recommendedName>
</protein>
<sequence length="504" mass="55041">MSIRLDNLLAARGRSGRALFVPPSEPSAPIPMELGGAASRGTGGGGSSCTSCGRRGHTADRCWGSPSGNREGRRSTARSPQVSRHQTHSELPVGHMFVLISFPEFFPSLQHKALVDSGAAGNFIDRGLASRLGIPLVSIDQPIPVHSLDSRPLGSGLVREATVPLDMVTQGGHGERISLYLIDAPAFPVVLGIPWLAKHNPMISWKQGALQGWSEECSGRCDGVSIGATTVESPDQVSTVRIPSEYADLDIAFCKKRATKLPPHRRGDCAINLQVNATLPRSHVYPLSQEETVAMETYITESLRQGYIRPSVSPVSSSFFFVKKKEGGLRPCIDYRGLNAITVGFSYPLPLIATAVESFHGARFFTKLDLRSAYNLVRIREGDEWMTAFSTTSGHYEYLVMPYGLKNAPAVFQSFVDEILRDLHGQGVVVYIDDILIYSATRAAHVSLVRKVLGRLLEHDLYVKAEKCVFSKQAVSFLGYRISTSGVVMECDRITAVRNWPTPT</sequence>
<evidence type="ECO:0000256" key="3">
    <source>
        <dbReference type="PROSITE-ProRule" id="PRU00047"/>
    </source>
</evidence>
<dbReference type="GO" id="GO:0004523">
    <property type="term" value="F:RNA-DNA hybrid ribonuclease activity"/>
    <property type="evidence" value="ECO:0007669"/>
    <property type="project" value="UniProtKB-EC"/>
</dbReference>
<dbReference type="CDD" id="cd01647">
    <property type="entry name" value="RT_LTR"/>
    <property type="match status" value="1"/>
</dbReference>
<dbReference type="STRING" id="62062.ENSHHUP00000039033"/>
<dbReference type="SUPFAM" id="SSF50630">
    <property type="entry name" value="Acid proteases"/>
    <property type="match status" value="1"/>
</dbReference>
<keyword evidence="3" id="KW-0862">Zinc</keyword>
<feature type="domain" description="Reverse transcriptase" evidence="6">
    <location>
        <begin position="303"/>
        <end position="482"/>
    </location>
</feature>
<dbReference type="Pfam" id="PF08284">
    <property type="entry name" value="RVP_2"/>
    <property type="match status" value="1"/>
</dbReference>
<evidence type="ECO:0000256" key="2">
    <source>
        <dbReference type="ARBA" id="ARBA00012180"/>
    </source>
</evidence>
<dbReference type="Ensembl" id="ENSHHUT00000040566.1">
    <property type="protein sequence ID" value="ENSHHUP00000039033.1"/>
    <property type="gene ID" value="ENSHHUG00000024306.1"/>
</dbReference>
<proteinExistence type="inferred from homology"/>
<reference evidence="8" key="1">
    <citation type="submission" date="2018-06" db="EMBL/GenBank/DDBJ databases">
        <title>Genome assembly of Danube salmon.</title>
        <authorList>
            <person name="Macqueen D.J."/>
            <person name="Gundappa M.K."/>
        </authorList>
    </citation>
    <scope>NUCLEOTIDE SEQUENCE [LARGE SCALE GENOMIC DNA]</scope>
</reference>
<dbReference type="GO" id="GO:0003676">
    <property type="term" value="F:nucleic acid binding"/>
    <property type="evidence" value="ECO:0007669"/>
    <property type="project" value="InterPro"/>
</dbReference>
<dbReference type="PANTHER" id="PTHR24559">
    <property type="entry name" value="TRANSPOSON TY3-I GAG-POL POLYPROTEIN"/>
    <property type="match status" value="1"/>
</dbReference>
<evidence type="ECO:0000256" key="4">
    <source>
        <dbReference type="SAM" id="MobiDB-lite"/>
    </source>
</evidence>
<feature type="region of interest" description="Disordered" evidence="4">
    <location>
        <begin position="18"/>
        <end position="88"/>
    </location>
</feature>
<evidence type="ECO:0000256" key="1">
    <source>
        <dbReference type="ARBA" id="ARBA00010879"/>
    </source>
</evidence>
<dbReference type="Pfam" id="PF00078">
    <property type="entry name" value="RVT_1"/>
    <property type="match status" value="1"/>
</dbReference>
<dbReference type="PROSITE" id="PS50158">
    <property type="entry name" value="ZF_CCHC"/>
    <property type="match status" value="1"/>
</dbReference>
<dbReference type="InterPro" id="IPR053134">
    <property type="entry name" value="RNA-dir_DNA_polymerase"/>
</dbReference>
<reference evidence="7" key="3">
    <citation type="submission" date="2025-09" db="UniProtKB">
        <authorList>
            <consortium name="Ensembl"/>
        </authorList>
    </citation>
    <scope>IDENTIFICATION</scope>
</reference>
<keyword evidence="3" id="KW-0479">Metal-binding</keyword>
<evidence type="ECO:0000313" key="7">
    <source>
        <dbReference type="Ensembl" id="ENSHHUP00000039033.1"/>
    </source>
</evidence>
<accession>A0A4W5MMJ5</accession>
<dbReference type="AlphaFoldDB" id="A0A4W5MMJ5"/>
<comment type="similarity">
    <text evidence="1">Belongs to the beta type-B retroviral polymerase family. HERV class-II K(HML-2) pol subfamily.</text>
</comment>
<feature type="domain" description="CCHC-type" evidence="5">
    <location>
        <begin position="49"/>
        <end position="62"/>
    </location>
</feature>
<evidence type="ECO:0000313" key="8">
    <source>
        <dbReference type="Proteomes" id="UP000314982"/>
    </source>
</evidence>
<dbReference type="GeneTree" id="ENSGT00940000168677"/>
<dbReference type="SUPFAM" id="SSF56672">
    <property type="entry name" value="DNA/RNA polymerases"/>
    <property type="match status" value="1"/>
</dbReference>
<dbReference type="Gene3D" id="3.10.10.10">
    <property type="entry name" value="HIV Type 1 Reverse Transcriptase, subunit A, domain 1"/>
    <property type="match status" value="1"/>
</dbReference>
<dbReference type="GO" id="GO:0008270">
    <property type="term" value="F:zinc ion binding"/>
    <property type="evidence" value="ECO:0007669"/>
    <property type="project" value="UniProtKB-KW"/>
</dbReference>
<dbReference type="InterPro" id="IPR043128">
    <property type="entry name" value="Rev_trsase/Diguanyl_cyclase"/>
</dbReference>
<dbReference type="CDD" id="cd00303">
    <property type="entry name" value="retropepsin_like"/>
    <property type="match status" value="1"/>
</dbReference>
<dbReference type="Proteomes" id="UP000314982">
    <property type="component" value="Unassembled WGS sequence"/>
</dbReference>
<dbReference type="EC" id="3.1.26.4" evidence="2"/>
<dbReference type="PROSITE" id="PS50878">
    <property type="entry name" value="RT_POL"/>
    <property type="match status" value="1"/>
</dbReference>
<dbReference type="InterPro" id="IPR021109">
    <property type="entry name" value="Peptidase_aspartic_dom_sf"/>
</dbReference>
<evidence type="ECO:0000259" key="5">
    <source>
        <dbReference type="PROSITE" id="PS50158"/>
    </source>
</evidence>
<keyword evidence="8" id="KW-1185">Reference proteome</keyword>
<keyword evidence="3" id="KW-0863">Zinc-finger</keyword>
<dbReference type="Gene3D" id="2.40.70.10">
    <property type="entry name" value="Acid Proteases"/>
    <property type="match status" value="1"/>
</dbReference>
<dbReference type="PANTHER" id="PTHR24559:SF440">
    <property type="entry name" value="RIBONUCLEASE H"/>
    <property type="match status" value="1"/>
</dbReference>